<keyword evidence="9" id="KW-0378">Hydrolase</keyword>
<keyword evidence="16" id="KW-1185">Reference proteome</keyword>
<keyword evidence="7" id="KW-0645">Protease</keyword>
<dbReference type="SUPFAM" id="SSF63737">
    <property type="entry name" value="Leukotriene A4 hydrolase N-terminal domain"/>
    <property type="match status" value="1"/>
</dbReference>
<dbReference type="Pfam" id="PF17900">
    <property type="entry name" value="Peptidase_M1_N"/>
    <property type="match status" value="1"/>
</dbReference>
<gene>
    <name evidence="15" type="ORF">HCU67_10835</name>
</gene>
<accession>A0ABX1GTR4</accession>
<evidence type="ECO:0000259" key="13">
    <source>
        <dbReference type="Pfam" id="PF01433"/>
    </source>
</evidence>
<dbReference type="PANTHER" id="PTHR11533:SF174">
    <property type="entry name" value="PUROMYCIN-SENSITIVE AMINOPEPTIDASE-RELATED"/>
    <property type="match status" value="1"/>
</dbReference>
<evidence type="ECO:0000313" key="16">
    <source>
        <dbReference type="Proteomes" id="UP000718451"/>
    </source>
</evidence>
<dbReference type="EC" id="3.4.11.2" evidence="4"/>
<keyword evidence="10" id="KW-0862">Zinc</keyword>
<dbReference type="CDD" id="cd09603">
    <property type="entry name" value="M1_APN_like"/>
    <property type="match status" value="1"/>
</dbReference>
<sequence>MRFFLLFALFCFSFSFSQRQESIDFTTANVKIKRLKKGYINGSVSYRFHVLKDVDSIFLNANNMAFSSVVLNKKPFDYKYFDNKIRVYHDFKKGETYHLFLKFAAFPKQTVYFLERDSWFSLKKEKDNSKGQVWTQGQGKYTSHWLPSLDDMNDKIEFDLTIRAAPQFEVIANGNLKSSDTLDFFHNYWRYDMTKPMSSYLVAFVIGDFEKKVLKSKSGVPLELYYEPKDSLKFEPTYRYSREIFDFLEQEIGVEYPWQNYKQVPVQDFLYAGMENTSCTIFSNQFVIDSTAFVDKNYINVNAHELAHQWFGNLVTEVSGEHHWLHEGFATYYAYLAEKELFGEDHFYWKLYDTAKTLHQLSEDGQGEALTDPGAGSLTFYEKGAWALVMLRERVGDSNFKKGIKSYLKTYAFKNATISDFLNEIQNASGINLENFQKIWLESAEFPWQEVKWLLEQKSQQVKNFLFVKKIYSNQTESEADYWVDSYWNNASDEFKKHCILEFEEQIPNTRLKEIIQEESLIVRQAVAIAMPKFPNALQEEFESLLTDKSYVTQETTLFKLWEAFPANRSKYLKQMDGVVGLPNKNVRQLWLTLALVTPEFEPERKKEFYDELNDFTLPKHNFEVRQLAFQYLSQIQALSDKSIKNLVLALDHHAWQFKKSSRNLIRQLYNTPEGKMRFEQLEKQWPEESQQNFQKVINP</sequence>
<evidence type="ECO:0000256" key="6">
    <source>
        <dbReference type="ARBA" id="ARBA00022438"/>
    </source>
</evidence>
<evidence type="ECO:0000259" key="14">
    <source>
        <dbReference type="Pfam" id="PF17900"/>
    </source>
</evidence>
<keyword evidence="12" id="KW-0732">Signal</keyword>
<evidence type="ECO:0000256" key="12">
    <source>
        <dbReference type="SAM" id="SignalP"/>
    </source>
</evidence>
<dbReference type="InterPro" id="IPR050344">
    <property type="entry name" value="Peptidase_M1_aminopeptidases"/>
</dbReference>
<keyword evidence="6" id="KW-0031">Aminopeptidase</keyword>
<evidence type="ECO:0000256" key="11">
    <source>
        <dbReference type="ARBA" id="ARBA00023049"/>
    </source>
</evidence>
<dbReference type="RefSeq" id="WP_168552641.1">
    <property type="nucleotide sequence ID" value="NZ_JAAWWL010000002.1"/>
</dbReference>
<dbReference type="InterPro" id="IPR045357">
    <property type="entry name" value="Aminopeptidase_N-like_N"/>
</dbReference>
<feature type="domain" description="Peptidase M1 membrane alanine aminopeptidase" evidence="13">
    <location>
        <begin position="241"/>
        <end position="440"/>
    </location>
</feature>
<dbReference type="Gene3D" id="2.60.40.1730">
    <property type="entry name" value="tricorn interacting facor f3 domain"/>
    <property type="match status" value="1"/>
</dbReference>
<evidence type="ECO:0000256" key="4">
    <source>
        <dbReference type="ARBA" id="ARBA00012564"/>
    </source>
</evidence>
<evidence type="ECO:0000256" key="3">
    <source>
        <dbReference type="ARBA" id="ARBA00010136"/>
    </source>
</evidence>
<evidence type="ECO:0000256" key="10">
    <source>
        <dbReference type="ARBA" id="ARBA00022833"/>
    </source>
</evidence>
<proteinExistence type="inferred from homology"/>
<dbReference type="Proteomes" id="UP000718451">
    <property type="component" value="Unassembled WGS sequence"/>
</dbReference>
<reference evidence="15 16" key="1">
    <citation type="submission" date="2020-04" db="EMBL/GenBank/DDBJ databases">
        <authorList>
            <person name="Yoon J."/>
        </authorList>
    </citation>
    <scope>NUCLEOTIDE SEQUENCE [LARGE SCALE GENOMIC DNA]</scope>
    <source>
        <strain evidence="15 16">DJ-13</strain>
    </source>
</reference>
<evidence type="ECO:0000256" key="5">
    <source>
        <dbReference type="ARBA" id="ARBA00015611"/>
    </source>
</evidence>
<evidence type="ECO:0000256" key="1">
    <source>
        <dbReference type="ARBA" id="ARBA00000098"/>
    </source>
</evidence>
<protein>
    <recommendedName>
        <fullName evidence="5">Aminopeptidase N</fullName>
        <ecNumber evidence="4">3.4.11.2</ecNumber>
    </recommendedName>
</protein>
<evidence type="ECO:0000313" key="15">
    <source>
        <dbReference type="EMBL" id="NKI32441.1"/>
    </source>
</evidence>
<keyword evidence="11" id="KW-0482">Metalloprotease</keyword>
<organism evidence="15 16">
    <name type="scientific">Croceivirga thetidis</name>
    <dbReference type="NCBI Taxonomy" id="2721623"/>
    <lineage>
        <taxon>Bacteria</taxon>
        <taxon>Pseudomonadati</taxon>
        <taxon>Bacteroidota</taxon>
        <taxon>Flavobacteriia</taxon>
        <taxon>Flavobacteriales</taxon>
        <taxon>Flavobacteriaceae</taxon>
        <taxon>Croceivirga</taxon>
    </lineage>
</organism>
<comment type="caution">
    <text evidence="15">The sequence shown here is derived from an EMBL/GenBank/DDBJ whole genome shotgun (WGS) entry which is preliminary data.</text>
</comment>
<dbReference type="InterPro" id="IPR027268">
    <property type="entry name" value="Peptidase_M4/M1_CTD_sf"/>
</dbReference>
<comment type="catalytic activity">
    <reaction evidence="1">
        <text>Release of an N-terminal amino acid, Xaa-|-Yaa- from a peptide, amide or arylamide. Xaa is preferably Ala, but may be most amino acids including Pro (slow action). When a terminal hydrophobic residue is followed by a prolyl residue, the two may be released as an intact Xaa-Pro dipeptide.</text>
        <dbReference type="EC" id="3.4.11.2"/>
    </reaction>
</comment>
<dbReference type="Gene3D" id="1.10.390.10">
    <property type="entry name" value="Neutral Protease Domain 2"/>
    <property type="match status" value="1"/>
</dbReference>
<dbReference type="EMBL" id="JAAWWL010000002">
    <property type="protein sequence ID" value="NKI32441.1"/>
    <property type="molecule type" value="Genomic_DNA"/>
</dbReference>
<evidence type="ECO:0000256" key="9">
    <source>
        <dbReference type="ARBA" id="ARBA00022801"/>
    </source>
</evidence>
<dbReference type="InterPro" id="IPR014782">
    <property type="entry name" value="Peptidase_M1_dom"/>
</dbReference>
<feature type="chain" id="PRO_5046639420" description="Aminopeptidase N" evidence="12">
    <location>
        <begin position="20"/>
        <end position="700"/>
    </location>
</feature>
<evidence type="ECO:0000256" key="7">
    <source>
        <dbReference type="ARBA" id="ARBA00022670"/>
    </source>
</evidence>
<dbReference type="PANTHER" id="PTHR11533">
    <property type="entry name" value="PROTEASE M1 ZINC METALLOPROTEASE"/>
    <property type="match status" value="1"/>
</dbReference>
<comment type="cofactor">
    <cofactor evidence="2">
        <name>Zn(2+)</name>
        <dbReference type="ChEBI" id="CHEBI:29105"/>
    </cofactor>
</comment>
<dbReference type="Pfam" id="PF01433">
    <property type="entry name" value="Peptidase_M1"/>
    <property type="match status" value="1"/>
</dbReference>
<comment type="similarity">
    <text evidence="3">Belongs to the peptidase M1 family.</text>
</comment>
<dbReference type="SUPFAM" id="SSF55486">
    <property type="entry name" value="Metalloproteases ('zincins'), catalytic domain"/>
    <property type="match status" value="1"/>
</dbReference>
<feature type="domain" description="Aminopeptidase N-like N-terminal" evidence="14">
    <location>
        <begin position="36"/>
        <end position="201"/>
    </location>
</feature>
<dbReference type="InterPro" id="IPR042097">
    <property type="entry name" value="Aminopeptidase_N-like_N_sf"/>
</dbReference>
<keyword evidence="8" id="KW-0479">Metal-binding</keyword>
<dbReference type="PRINTS" id="PR00756">
    <property type="entry name" value="ALADIPTASE"/>
</dbReference>
<name>A0ABX1GTR4_9FLAO</name>
<evidence type="ECO:0000256" key="2">
    <source>
        <dbReference type="ARBA" id="ARBA00001947"/>
    </source>
</evidence>
<evidence type="ECO:0000256" key="8">
    <source>
        <dbReference type="ARBA" id="ARBA00022723"/>
    </source>
</evidence>
<dbReference type="InterPro" id="IPR001930">
    <property type="entry name" value="Peptidase_M1"/>
</dbReference>
<feature type="signal peptide" evidence="12">
    <location>
        <begin position="1"/>
        <end position="19"/>
    </location>
</feature>